<protein>
    <recommendedName>
        <fullName evidence="1">RNA ligase domain-containing protein</fullName>
    </recommendedName>
</protein>
<dbReference type="AlphaFoldDB" id="A0A4Q9I0G7"/>
<organism evidence="2 3">
    <name type="scientific">Streptomyces kasugaensis</name>
    <dbReference type="NCBI Taxonomy" id="1946"/>
    <lineage>
        <taxon>Bacteria</taxon>
        <taxon>Bacillati</taxon>
        <taxon>Actinomycetota</taxon>
        <taxon>Actinomycetes</taxon>
        <taxon>Kitasatosporales</taxon>
        <taxon>Streptomycetaceae</taxon>
        <taxon>Streptomyces</taxon>
    </lineage>
</organism>
<dbReference type="Proteomes" id="UP000292452">
    <property type="component" value="Unassembled WGS sequence"/>
</dbReference>
<proteinExistence type="predicted"/>
<evidence type="ECO:0000313" key="2">
    <source>
        <dbReference type="EMBL" id="TBO60389.1"/>
    </source>
</evidence>
<comment type="caution">
    <text evidence="2">The sequence shown here is derived from an EMBL/GenBank/DDBJ whole genome shotgun (WGS) entry which is preliminary data.</text>
</comment>
<evidence type="ECO:0000313" key="3">
    <source>
        <dbReference type="Proteomes" id="UP000292452"/>
    </source>
</evidence>
<dbReference type="InterPro" id="IPR021122">
    <property type="entry name" value="RNA_ligase_dom_REL/Rnl2"/>
</dbReference>
<evidence type="ECO:0000259" key="1">
    <source>
        <dbReference type="Pfam" id="PF09414"/>
    </source>
</evidence>
<dbReference type="Pfam" id="PF09414">
    <property type="entry name" value="RNA_ligase"/>
    <property type="match status" value="1"/>
</dbReference>
<reference evidence="2 3" key="1">
    <citation type="submission" date="2019-02" db="EMBL/GenBank/DDBJ databases">
        <title>Draft Genome Sequence of Streptomyces sp. AM-2504, identified by 16S rRNA comparative analysis as a Streptomyces Kasugaensis strain.</title>
        <authorList>
            <person name="Napolioni V."/>
            <person name="Giuliodori A.M."/>
            <person name="Spurio R."/>
            <person name="Fabbretti A."/>
        </authorList>
    </citation>
    <scope>NUCLEOTIDE SEQUENCE [LARGE SCALE GENOMIC DNA]</scope>
    <source>
        <strain evidence="2 3">AM-2504</strain>
    </source>
</reference>
<dbReference type="EMBL" id="SIXH01000040">
    <property type="protein sequence ID" value="TBO60389.1"/>
    <property type="molecule type" value="Genomic_DNA"/>
</dbReference>
<dbReference type="Gene3D" id="3.30.1490.70">
    <property type="match status" value="1"/>
</dbReference>
<name>A0A4Q9I0G7_STRKA</name>
<dbReference type="Gene3D" id="3.30.470.30">
    <property type="entry name" value="DNA ligase/mRNA capping enzyme"/>
    <property type="match status" value="1"/>
</dbReference>
<gene>
    <name evidence="2" type="ORF">EYS09_06940</name>
</gene>
<feature type="domain" description="RNA ligase" evidence="1">
    <location>
        <begin position="33"/>
        <end position="237"/>
    </location>
</feature>
<sequence length="353" mass="37212">MILLMSNAATEGSPLRPYPKISTRGGLGVSGVREWVAVEKVHGAHFVVVCDGTGVHPAKRRELLGDEALDGFFGVSRIWPVLSVAAARFTSALRGIRGDAAVVTIYGELAGGSYPHQDVPAVAGAEPVQTGVWYAPGLHWLPFDASVETAEGRCWISDHALRGAAAAAGLSCPPVLGRGALNKLQELPCAFPTRVPALFELPELADNLAEGYVLKPADEWPEAGSADAGTRPVVKVKQKSFAEDERFDGARPYLPPPQGAAGVPAWLLAHASALLTPARAAAVVSKLGPRTPVDAVAEEITRDVSEELAEALGGLEDTLLHPLERALLPGARSLAVFDAKDRNLSWTGREGTR</sequence>
<dbReference type="SUPFAM" id="SSF56091">
    <property type="entry name" value="DNA ligase/mRNA capping enzyme, catalytic domain"/>
    <property type="match status" value="1"/>
</dbReference>
<keyword evidence="3" id="KW-1185">Reference proteome</keyword>
<accession>A0A4Q9I0G7</accession>